<dbReference type="AlphaFoldDB" id="A0A2T4A1D2"/>
<sequence length="300" mass="33869">MANPAVALFEAMSLATSLPATFISIVECFEYVELGRRFGKDFNKCQARLEALKLQITRWGISSGVLPDPETGKQRVVSFDAHTTETAQKLLDFILADTRELENKSRKYCDQPGVTSEINSMQPDLIDEPTQALKSITSKIFSRRIQGVALQKKTTWALRDKKQFDRLLEDITENLNLLVLMQQVTEPQRELCRMEVEEIQDGQPLVVLDLLHDASQANTDNLLEQALQRAISNIDPGHSWERTEVDDDVKLQQGDRIANGFRGQVLGNRGNHKFGVTIWKGPLRYSSGRFLWNGIDTVAP</sequence>
<dbReference type="EMBL" id="KZ679687">
    <property type="protein sequence ID" value="PTB50783.1"/>
    <property type="molecule type" value="Genomic_DNA"/>
</dbReference>
<dbReference type="InterPro" id="IPR029498">
    <property type="entry name" value="HeLo_dom"/>
</dbReference>
<dbReference type="RefSeq" id="XP_024770460.1">
    <property type="nucleotide sequence ID" value="XM_024916288.1"/>
</dbReference>
<evidence type="ECO:0000313" key="3">
    <source>
        <dbReference type="Proteomes" id="UP000241690"/>
    </source>
</evidence>
<dbReference type="InterPro" id="IPR038305">
    <property type="entry name" value="HeLo_sf"/>
</dbReference>
<reference evidence="2 3" key="1">
    <citation type="submission" date="2016-07" db="EMBL/GenBank/DDBJ databases">
        <title>Multiple horizontal gene transfer events from other fungi enriched the ability of initially mycotrophic Trichoderma (Ascomycota) to feed on dead plant biomass.</title>
        <authorList>
            <consortium name="DOE Joint Genome Institute"/>
            <person name="Aerts A."/>
            <person name="Atanasova L."/>
            <person name="Chenthamara K."/>
            <person name="Zhang J."/>
            <person name="Grujic M."/>
            <person name="Henrissat B."/>
            <person name="Kuo A."/>
            <person name="Salamov A."/>
            <person name="Lipzen A."/>
            <person name="Labutti K."/>
            <person name="Barry K."/>
            <person name="Miao Y."/>
            <person name="Rahimi M.J."/>
            <person name="Shen Q."/>
            <person name="Grigoriev I.V."/>
            <person name="Kubicek C.P."/>
            <person name="Druzhinina I.S."/>
        </authorList>
    </citation>
    <scope>NUCLEOTIDE SEQUENCE [LARGE SCALE GENOMIC DNA]</scope>
    <source>
        <strain evidence="2 3">CBS 226.95</strain>
    </source>
</reference>
<evidence type="ECO:0000313" key="2">
    <source>
        <dbReference type="EMBL" id="PTB50783.1"/>
    </source>
</evidence>
<organism evidence="2 3">
    <name type="scientific">Trichoderma harzianum CBS 226.95</name>
    <dbReference type="NCBI Taxonomy" id="983964"/>
    <lineage>
        <taxon>Eukaryota</taxon>
        <taxon>Fungi</taxon>
        <taxon>Dikarya</taxon>
        <taxon>Ascomycota</taxon>
        <taxon>Pezizomycotina</taxon>
        <taxon>Sordariomycetes</taxon>
        <taxon>Hypocreomycetidae</taxon>
        <taxon>Hypocreales</taxon>
        <taxon>Hypocreaceae</taxon>
        <taxon>Trichoderma</taxon>
    </lineage>
</organism>
<name>A0A2T4A1D2_TRIHA</name>
<evidence type="ECO:0000259" key="1">
    <source>
        <dbReference type="Pfam" id="PF14479"/>
    </source>
</evidence>
<dbReference type="GeneID" id="36624857"/>
<proteinExistence type="predicted"/>
<dbReference type="Pfam" id="PF14479">
    <property type="entry name" value="HeLo"/>
    <property type="match status" value="1"/>
</dbReference>
<keyword evidence="3" id="KW-1185">Reference proteome</keyword>
<dbReference type="STRING" id="983964.A0A2T4A1D2"/>
<dbReference type="Gene3D" id="1.20.120.1020">
    <property type="entry name" value="Prion-inhibition and propagation, HeLo domain"/>
    <property type="match status" value="1"/>
</dbReference>
<gene>
    <name evidence="2" type="ORF">M431DRAFT_485492</name>
</gene>
<protein>
    <recommendedName>
        <fullName evidence="1">Prion-inhibition and propagation HeLo domain-containing protein</fullName>
    </recommendedName>
</protein>
<dbReference type="Proteomes" id="UP000241690">
    <property type="component" value="Unassembled WGS sequence"/>
</dbReference>
<accession>A0A2T4A1D2</accession>
<feature type="domain" description="Prion-inhibition and propagation HeLo" evidence="1">
    <location>
        <begin position="15"/>
        <end position="205"/>
    </location>
</feature>